<dbReference type="NCBIfam" id="NF047626">
    <property type="entry name" value="SulfactDhSafD"/>
    <property type="match status" value="1"/>
</dbReference>
<dbReference type="InterPro" id="IPR015590">
    <property type="entry name" value="Aldehyde_DH_dom"/>
</dbReference>
<dbReference type="InterPro" id="IPR016162">
    <property type="entry name" value="Ald_DH_N"/>
</dbReference>
<dbReference type="Proteomes" id="UP000238707">
    <property type="component" value="Unassembled WGS sequence"/>
</dbReference>
<protein>
    <submittedName>
        <fullName evidence="4">Aldehyde dehydrogenase</fullName>
    </submittedName>
</protein>
<dbReference type="EMBL" id="MSCI01000001">
    <property type="protein sequence ID" value="PQJ64501.1"/>
    <property type="molecule type" value="Genomic_DNA"/>
</dbReference>
<dbReference type="InterPro" id="IPR051020">
    <property type="entry name" value="ALDH-related_metabolic_enz"/>
</dbReference>
<gene>
    <name evidence="4" type="ORF">BTO10_06885</name>
</gene>
<organism evidence="4 5">
    <name type="scientific">Vibrio chagasii</name>
    <dbReference type="NCBI Taxonomy" id="170679"/>
    <lineage>
        <taxon>Bacteria</taxon>
        <taxon>Pseudomonadati</taxon>
        <taxon>Pseudomonadota</taxon>
        <taxon>Gammaproteobacteria</taxon>
        <taxon>Vibrionales</taxon>
        <taxon>Vibrionaceae</taxon>
        <taxon>Vibrio</taxon>
    </lineage>
</organism>
<dbReference type="Gene3D" id="3.40.605.10">
    <property type="entry name" value="Aldehyde Dehydrogenase, Chain A, domain 1"/>
    <property type="match status" value="1"/>
</dbReference>
<evidence type="ECO:0000256" key="1">
    <source>
        <dbReference type="ARBA" id="ARBA00009986"/>
    </source>
</evidence>
<reference evidence="4 5" key="1">
    <citation type="submission" date="2016-12" db="EMBL/GenBank/DDBJ databases">
        <title>Diversity of luminous bacteria.</title>
        <authorList>
            <person name="Yoshizawa S."/>
            <person name="Kogure K."/>
        </authorList>
    </citation>
    <scope>NUCLEOTIDE SEQUENCE [LARGE SCALE GENOMIC DNA]</scope>
    <source>
        <strain evidence="4 5">LC2-408</strain>
    </source>
</reference>
<dbReference type="PANTHER" id="PTHR42991:SF1">
    <property type="entry name" value="ALDEHYDE DEHYDROGENASE"/>
    <property type="match status" value="1"/>
</dbReference>
<evidence type="ECO:0000259" key="3">
    <source>
        <dbReference type="Pfam" id="PF00171"/>
    </source>
</evidence>
<dbReference type="Pfam" id="PF00171">
    <property type="entry name" value="Aldedh"/>
    <property type="match status" value="1"/>
</dbReference>
<dbReference type="PANTHER" id="PTHR42991">
    <property type="entry name" value="ALDEHYDE DEHYDROGENASE"/>
    <property type="match status" value="1"/>
</dbReference>
<comment type="caution">
    <text evidence="4">The sequence shown here is derived from an EMBL/GenBank/DDBJ whole genome shotgun (WGS) entry which is preliminary data.</text>
</comment>
<dbReference type="GO" id="GO:0008911">
    <property type="term" value="F:lactaldehyde dehydrogenase (NAD+) activity"/>
    <property type="evidence" value="ECO:0007669"/>
    <property type="project" value="TreeGrafter"/>
</dbReference>
<dbReference type="InterPro" id="IPR016160">
    <property type="entry name" value="Ald_DH_CS_CYS"/>
</dbReference>
<evidence type="ECO:0000313" key="5">
    <source>
        <dbReference type="Proteomes" id="UP000238707"/>
    </source>
</evidence>
<keyword evidence="5" id="KW-1185">Reference proteome</keyword>
<evidence type="ECO:0000313" key="4">
    <source>
        <dbReference type="EMBL" id="PQJ64501.1"/>
    </source>
</evidence>
<comment type="similarity">
    <text evidence="1">Belongs to the aldehyde dehydrogenase family.</text>
</comment>
<dbReference type="PROSITE" id="PS00070">
    <property type="entry name" value="ALDEHYDE_DEHYDR_CYS"/>
    <property type="match status" value="1"/>
</dbReference>
<dbReference type="SUPFAM" id="SSF53720">
    <property type="entry name" value="ALDH-like"/>
    <property type="match status" value="1"/>
</dbReference>
<feature type="domain" description="Aldehyde dehydrogenase" evidence="3">
    <location>
        <begin position="5"/>
        <end position="453"/>
    </location>
</feature>
<accession>A0A2S7VSL2</accession>
<proteinExistence type="inferred from homology"/>
<keyword evidence="2" id="KW-0560">Oxidoreductase</keyword>
<dbReference type="AlphaFoldDB" id="A0A2S7VSL2"/>
<name>A0A2S7VSL2_9VIBR</name>
<sequence length="456" mass="49423">MTLAYQVKNPYTQESIGQFHFSSKEEIANCFAILHEGREVQSKLRAFQRSDILRRLAGLLETHAESLASMITQETGKTIADSRIELTRAINTTIACSEEARQIQGEVLDSDAYAPARGKTGVVRYTPIGTVLCITPFNFPINIAMHKIGPAFAAGNRIIFKPAPINHGSAAKLVELCYEAGIPKEVLQLLVPDIDQMAGLVSHPDVNAVNFTGGHPAAEAIAAHAGYKKMLFELGGSDPLIVMPDADLEAAVNAAIQQRFATAGQRCTAAKRLFVHQDIYNEFRDSLLSASSELVVGDPAKEATFVGPLVNEQSAIQIQDVIDQSVKMGAHIVLGGQREGNIVFPTILENVTDDSPVMTEEVFGPVIPLREFASIDEIIPVINSSDYGLQAGVFTHDLRTINRLFDELDVGTLAVNDGPGFRAEHFPFGGVKNSGIGREGIKYAIREMSITKTLVL</sequence>
<dbReference type="InterPro" id="IPR016161">
    <property type="entry name" value="Ald_DH/histidinol_DH"/>
</dbReference>
<dbReference type="RefSeq" id="WP_105024052.1">
    <property type="nucleotide sequence ID" value="NZ_MSCI01000001.1"/>
</dbReference>
<evidence type="ECO:0000256" key="2">
    <source>
        <dbReference type="ARBA" id="ARBA00023002"/>
    </source>
</evidence>
<dbReference type="Gene3D" id="3.40.309.10">
    <property type="entry name" value="Aldehyde Dehydrogenase, Chain A, domain 2"/>
    <property type="match status" value="1"/>
</dbReference>
<dbReference type="InterPro" id="IPR016163">
    <property type="entry name" value="Ald_DH_C"/>
</dbReference>